<dbReference type="Pfam" id="PF01292">
    <property type="entry name" value="Ni_hydr_CYTB"/>
    <property type="match status" value="1"/>
</dbReference>
<dbReference type="InterPro" id="IPR011577">
    <property type="entry name" value="Cyt_b561_bac/Ni-Hgenase"/>
</dbReference>
<proteinExistence type="inferred from homology"/>
<name>A0A1H4SVE9_PSEJE</name>
<evidence type="ECO:0000256" key="9">
    <source>
        <dbReference type="ARBA" id="ARBA00022989"/>
    </source>
</evidence>
<evidence type="ECO:0000313" key="16">
    <source>
        <dbReference type="Proteomes" id="UP000198542"/>
    </source>
</evidence>
<feature type="transmembrane region" description="Helical" evidence="13">
    <location>
        <begin position="14"/>
        <end position="36"/>
    </location>
</feature>
<evidence type="ECO:0000256" key="13">
    <source>
        <dbReference type="SAM" id="Phobius"/>
    </source>
</evidence>
<evidence type="ECO:0000256" key="5">
    <source>
        <dbReference type="ARBA" id="ARBA00022617"/>
    </source>
</evidence>
<keyword evidence="3" id="KW-0813">Transport</keyword>
<dbReference type="PANTHER" id="PTHR30529:SF1">
    <property type="entry name" value="CYTOCHROME B561 HOMOLOG 2"/>
    <property type="match status" value="1"/>
</dbReference>
<accession>A0A1H4SVE9</accession>
<keyword evidence="5" id="KW-0349">Heme</keyword>
<evidence type="ECO:0000256" key="11">
    <source>
        <dbReference type="ARBA" id="ARBA00023136"/>
    </source>
</evidence>
<evidence type="ECO:0000256" key="12">
    <source>
        <dbReference type="ARBA" id="ARBA00037975"/>
    </source>
</evidence>
<dbReference type="PANTHER" id="PTHR30529">
    <property type="entry name" value="CYTOCHROME B561"/>
    <property type="match status" value="1"/>
</dbReference>
<dbReference type="GO" id="GO:0022904">
    <property type="term" value="P:respiratory electron transport chain"/>
    <property type="evidence" value="ECO:0007669"/>
    <property type="project" value="InterPro"/>
</dbReference>
<evidence type="ECO:0000313" key="15">
    <source>
        <dbReference type="EMBL" id="SEC48106.1"/>
    </source>
</evidence>
<keyword evidence="9 13" id="KW-1133">Transmembrane helix</keyword>
<evidence type="ECO:0000256" key="3">
    <source>
        <dbReference type="ARBA" id="ARBA00022448"/>
    </source>
</evidence>
<sequence>MSSKTSAYTSTAKLLHWLMASIWIAVWIVGALAVYFRDTLNPTHGLTYWHKAFASALLILLVLRVAWRVTHTPPAMPAQMTSRMKQAAHLGHLVLYALALAALPISGWIWSSVADKPIMVLGMVQLPPLLAANPDAYDLAKWVHVACAWTSVALVLGHIAMSLKHHLVDKDNVLLSMAPRFKSKY</sequence>
<protein>
    <submittedName>
        <fullName evidence="15">Cytochrome b561</fullName>
    </submittedName>
</protein>
<keyword evidence="16" id="KW-1185">Reference proteome</keyword>
<comment type="similarity">
    <text evidence="12">Belongs to the cytochrome b561 family.</text>
</comment>
<evidence type="ECO:0000256" key="10">
    <source>
        <dbReference type="ARBA" id="ARBA00023004"/>
    </source>
</evidence>
<keyword evidence="8" id="KW-0249">Electron transport</keyword>
<keyword evidence="7" id="KW-0479">Metal-binding</keyword>
<dbReference type="GO" id="GO:0020037">
    <property type="term" value="F:heme binding"/>
    <property type="evidence" value="ECO:0007669"/>
    <property type="project" value="TreeGrafter"/>
</dbReference>
<dbReference type="GO" id="GO:0009055">
    <property type="term" value="F:electron transfer activity"/>
    <property type="evidence" value="ECO:0007669"/>
    <property type="project" value="InterPro"/>
</dbReference>
<evidence type="ECO:0000256" key="6">
    <source>
        <dbReference type="ARBA" id="ARBA00022692"/>
    </source>
</evidence>
<keyword evidence="4" id="KW-1003">Cell membrane</keyword>
<evidence type="ECO:0000256" key="1">
    <source>
        <dbReference type="ARBA" id="ARBA00001970"/>
    </source>
</evidence>
<dbReference type="RefSeq" id="WP_268876107.1">
    <property type="nucleotide sequence ID" value="NZ_FNTC01000002.1"/>
</dbReference>
<dbReference type="SUPFAM" id="SSF81342">
    <property type="entry name" value="Transmembrane di-heme cytochromes"/>
    <property type="match status" value="1"/>
</dbReference>
<dbReference type="GO" id="GO:0005886">
    <property type="term" value="C:plasma membrane"/>
    <property type="evidence" value="ECO:0007669"/>
    <property type="project" value="UniProtKB-SubCell"/>
</dbReference>
<dbReference type="Proteomes" id="UP000198542">
    <property type="component" value="Unassembled WGS sequence"/>
</dbReference>
<dbReference type="AlphaFoldDB" id="A0A1H4SVE9"/>
<reference evidence="16" key="1">
    <citation type="submission" date="2016-10" db="EMBL/GenBank/DDBJ databases">
        <authorList>
            <person name="Varghese N."/>
            <person name="Submissions S."/>
        </authorList>
    </citation>
    <scope>NUCLEOTIDE SEQUENCE [LARGE SCALE GENOMIC DNA]</scope>
    <source>
        <strain evidence="16">BS3660</strain>
    </source>
</reference>
<evidence type="ECO:0000256" key="7">
    <source>
        <dbReference type="ARBA" id="ARBA00022723"/>
    </source>
</evidence>
<keyword evidence="6 13" id="KW-0812">Transmembrane</keyword>
<evidence type="ECO:0000256" key="4">
    <source>
        <dbReference type="ARBA" id="ARBA00022475"/>
    </source>
</evidence>
<gene>
    <name evidence="15" type="ORF">SAMN04490187_4533</name>
</gene>
<dbReference type="EMBL" id="FNTC01000002">
    <property type="protein sequence ID" value="SEC48106.1"/>
    <property type="molecule type" value="Genomic_DNA"/>
</dbReference>
<organism evidence="15 16">
    <name type="scientific">Pseudomonas jessenii</name>
    <dbReference type="NCBI Taxonomy" id="77298"/>
    <lineage>
        <taxon>Bacteria</taxon>
        <taxon>Pseudomonadati</taxon>
        <taxon>Pseudomonadota</taxon>
        <taxon>Gammaproteobacteria</taxon>
        <taxon>Pseudomonadales</taxon>
        <taxon>Pseudomonadaceae</taxon>
        <taxon>Pseudomonas</taxon>
    </lineage>
</organism>
<keyword evidence="11 13" id="KW-0472">Membrane</keyword>
<feature type="transmembrane region" description="Helical" evidence="13">
    <location>
        <begin position="88"/>
        <end position="110"/>
    </location>
</feature>
<comment type="cofactor">
    <cofactor evidence="1">
        <name>heme b</name>
        <dbReference type="ChEBI" id="CHEBI:60344"/>
    </cofactor>
</comment>
<keyword evidence="10" id="KW-0408">Iron</keyword>
<feature type="transmembrane region" description="Helical" evidence="13">
    <location>
        <begin position="48"/>
        <end position="67"/>
    </location>
</feature>
<dbReference type="InterPro" id="IPR016174">
    <property type="entry name" value="Di-haem_cyt_TM"/>
</dbReference>
<dbReference type="GO" id="GO:0046872">
    <property type="term" value="F:metal ion binding"/>
    <property type="evidence" value="ECO:0007669"/>
    <property type="project" value="UniProtKB-KW"/>
</dbReference>
<feature type="domain" description="Cytochrome b561 bacterial/Ni-hydrogenase" evidence="14">
    <location>
        <begin position="8"/>
        <end position="179"/>
    </location>
</feature>
<dbReference type="InterPro" id="IPR052168">
    <property type="entry name" value="Cytochrome_b561_oxidase"/>
</dbReference>
<evidence type="ECO:0000259" key="14">
    <source>
        <dbReference type="Pfam" id="PF01292"/>
    </source>
</evidence>
<evidence type="ECO:0000256" key="8">
    <source>
        <dbReference type="ARBA" id="ARBA00022982"/>
    </source>
</evidence>
<evidence type="ECO:0000256" key="2">
    <source>
        <dbReference type="ARBA" id="ARBA00004651"/>
    </source>
</evidence>
<comment type="subcellular location">
    <subcellularLocation>
        <location evidence="2">Cell membrane</location>
        <topology evidence="2">Multi-pass membrane protein</topology>
    </subcellularLocation>
</comment>
<feature type="transmembrane region" description="Helical" evidence="13">
    <location>
        <begin position="142"/>
        <end position="161"/>
    </location>
</feature>